<dbReference type="Pfam" id="PF13751">
    <property type="entry name" value="DDE_Tnp_1_6"/>
    <property type="match status" value="1"/>
</dbReference>
<dbReference type="AlphaFoldDB" id="A0A140DTJ2"/>
<dbReference type="EMBL" id="CP011391">
    <property type="protein sequence ID" value="AMK53969.1"/>
    <property type="molecule type" value="Genomic_DNA"/>
</dbReference>
<protein>
    <recommendedName>
        <fullName evidence="1">Transposase DDE domain-containing protein</fullName>
    </recommendedName>
</protein>
<dbReference type="InterPro" id="IPR025668">
    <property type="entry name" value="Tnp_DDE_dom"/>
</dbReference>
<reference evidence="2 3" key="1">
    <citation type="journal article" date="2016" name="Gut Pathog.">
        <title>Whole genome sequencing of "Faecalibaculum rodentium" ALO17, isolated from C57BL/6J laboratory mouse feces.</title>
        <authorList>
            <person name="Lim S."/>
            <person name="Chang D.H."/>
            <person name="Ahn S."/>
            <person name="Kim B.C."/>
        </authorList>
    </citation>
    <scope>NUCLEOTIDE SEQUENCE [LARGE SCALE GENOMIC DNA]</scope>
    <source>
        <strain evidence="2 3">Alo17</strain>
    </source>
</reference>
<organism evidence="2 3">
    <name type="scientific">Faecalibaculum rodentium</name>
    <dbReference type="NCBI Taxonomy" id="1702221"/>
    <lineage>
        <taxon>Bacteria</taxon>
        <taxon>Bacillati</taxon>
        <taxon>Bacillota</taxon>
        <taxon>Erysipelotrichia</taxon>
        <taxon>Erysipelotrichales</taxon>
        <taxon>Erysipelotrichaceae</taxon>
        <taxon>Faecalibaculum</taxon>
    </lineage>
</organism>
<dbReference type="PANTHER" id="PTHR33408">
    <property type="entry name" value="TRANSPOSASE"/>
    <property type="match status" value="1"/>
</dbReference>
<name>A0A140DTJ2_9FIRM</name>
<gene>
    <name evidence="2" type="ORF">AALO17_08350</name>
</gene>
<dbReference type="Proteomes" id="UP000069771">
    <property type="component" value="Chromosome"/>
</dbReference>
<proteinExistence type="predicted"/>
<dbReference type="KEGG" id="fro:AALO17_08350"/>
<keyword evidence="3" id="KW-1185">Reference proteome</keyword>
<feature type="domain" description="Transposase DDE" evidence="1">
    <location>
        <begin position="396"/>
        <end position="523"/>
    </location>
</feature>
<evidence type="ECO:0000313" key="2">
    <source>
        <dbReference type="EMBL" id="AMK53969.1"/>
    </source>
</evidence>
<dbReference type="PANTHER" id="PTHR33408:SF2">
    <property type="entry name" value="TRANSPOSASE DDE DOMAIN-CONTAINING PROTEIN"/>
    <property type="match status" value="1"/>
</dbReference>
<evidence type="ECO:0000313" key="3">
    <source>
        <dbReference type="Proteomes" id="UP000069771"/>
    </source>
</evidence>
<accession>A0A140DTJ2</accession>
<dbReference type="PATRIC" id="fig|1702221.3.peg.808"/>
<evidence type="ECO:0000259" key="1">
    <source>
        <dbReference type="Pfam" id="PF13751"/>
    </source>
</evidence>
<sequence>MLYDLFVLKNIQPNYIHYPFGVQESLALDVPVRIQSDDPVYSFLEAIERINLAKYFAPVRSNNSSSHDRVMLLRVILFSYMTSRKNISLRELESLCRTDCRFLYLSNYEMPSHQAFKRVLDILQEGAIDDIFFELSHHIAVDLMCIDPHVQFVDGTKIEANAHKNSFVYKKRIVNSRKKLYLSTSALLSEINSFFGYDYPLRDEYQSWDLFYVCQYLMEVMVQTDTQICYGIGHRKSSIQRYYDSLLKMALKLMEYEEWLYTLGNRNSCSKTDLDATFMATKWDYYNQSGVTRPCYNCQIAVSDGLIVNADIFQNPGDTLTWQAFMDRYHDYTGKYPCRPVADAGYGSLDNYLYNLKNGIELVQKYGNFGKKKDRRFQKRIYNVLNWKQTEEGFLICPEGRVLDQYEGDNISRTRGGNLHISQMYSEKGHCEGCPRRSQCFRFGKYRRVGKNVVMEELQGKADENLGCEEGKGLCRQRSIQVEGAFGILKQDRGMTRFRRRGLKGVKMEFLLNCLGLNLYKYHLFWLKQRANNLIGKLN</sequence>